<dbReference type="SUPFAM" id="SSF53335">
    <property type="entry name" value="S-adenosyl-L-methionine-dependent methyltransferases"/>
    <property type="match status" value="1"/>
</dbReference>
<evidence type="ECO:0000313" key="2">
    <source>
        <dbReference type="EMBL" id="CAG5184560.1"/>
    </source>
</evidence>
<dbReference type="GO" id="GO:0008168">
    <property type="term" value="F:methyltransferase activity"/>
    <property type="evidence" value="ECO:0007669"/>
    <property type="project" value="InterPro"/>
</dbReference>
<dbReference type="RefSeq" id="XP_043174545.1">
    <property type="nucleotide sequence ID" value="XM_043318610.1"/>
</dbReference>
<feature type="domain" description="Ribosomal RNA methyltransferase FtsJ" evidence="1">
    <location>
        <begin position="103"/>
        <end position="284"/>
    </location>
</feature>
<proteinExistence type="predicted"/>
<reference evidence="2" key="1">
    <citation type="submission" date="2021-05" db="EMBL/GenBank/DDBJ databases">
        <authorList>
            <person name="Stam R."/>
        </authorList>
    </citation>
    <scope>NUCLEOTIDE SEQUENCE</scope>
    <source>
        <strain evidence="2">CS162</strain>
    </source>
</reference>
<dbReference type="GO" id="GO:0032259">
    <property type="term" value="P:methylation"/>
    <property type="evidence" value="ECO:0007669"/>
    <property type="project" value="InterPro"/>
</dbReference>
<dbReference type="InterPro" id="IPR029063">
    <property type="entry name" value="SAM-dependent_MTases_sf"/>
</dbReference>
<dbReference type="Pfam" id="PF01728">
    <property type="entry name" value="FtsJ"/>
    <property type="match status" value="1"/>
</dbReference>
<dbReference type="EMBL" id="CAJRGZ010000030">
    <property type="protein sequence ID" value="CAG5184560.1"/>
    <property type="molecule type" value="Genomic_DNA"/>
</dbReference>
<comment type="caution">
    <text evidence="2">The sequence shown here is derived from an EMBL/GenBank/DDBJ whole genome shotgun (WGS) entry which is preliminary data.</text>
</comment>
<dbReference type="Gene3D" id="3.40.50.150">
    <property type="entry name" value="Vaccinia Virus protein VP39"/>
    <property type="match status" value="1"/>
</dbReference>
<keyword evidence="3" id="KW-1185">Reference proteome</keyword>
<dbReference type="Proteomes" id="UP000676310">
    <property type="component" value="Unassembled WGS sequence"/>
</dbReference>
<dbReference type="GeneID" id="67011190"/>
<organism evidence="2 3">
    <name type="scientific">Alternaria atra</name>
    <dbReference type="NCBI Taxonomy" id="119953"/>
    <lineage>
        <taxon>Eukaryota</taxon>
        <taxon>Fungi</taxon>
        <taxon>Dikarya</taxon>
        <taxon>Ascomycota</taxon>
        <taxon>Pezizomycotina</taxon>
        <taxon>Dothideomycetes</taxon>
        <taxon>Pleosporomycetidae</taxon>
        <taxon>Pleosporales</taxon>
        <taxon>Pleosporineae</taxon>
        <taxon>Pleosporaceae</taxon>
        <taxon>Alternaria</taxon>
        <taxon>Alternaria sect. Ulocladioides</taxon>
    </lineage>
</organism>
<dbReference type="OrthoDB" id="417125at2759"/>
<dbReference type="InterPro" id="IPR002877">
    <property type="entry name" value="RNA_MeTrfase_FtsJ_dom"/>
</dbReference>
<gene>
    <name evidence="2" type="ORF">ALTATR162_LOCUS10970</name>
</gene>
<name>A0A8J2IC84_9PLEO</name>
<sequence length="377" mass="42575">MNPILGDTMYTSSAPNGTSVSVKIAQYLLENSPAFQELFLLRQKGWETSERDQYFHNRRAQSDNASRKQMRRFFHMTCEIGEEMDRETSVITLTATDSDTPPRVLDIGMAPGGFTKTMLRSHRDVKIRGIILPLELGGLEVMLPRWKTDSKIFLEFLDVTMLAEEMGRSIKSIPTKHTDVARFSSKRPYQGEIFDLVFCGATAQRAHARADYRESSERLQLVTSQPILALQRLRDHGSLVLVLHKPEAFNTADVIRTFTRFSSVSLFKPGKKHAIRSSFYMVATKVETQSKEMQASIVKWKKQWENVTFQSDDALSTCSRVSEDQACEMLAEFGPQLISLATSVRKIQADALRSAPFIKGLKSTMARDLASKTGCIE</sequence>
<accession>A0A8J2IC84</accession>
<protein>
    <recommendedName>
        <fullName evidence="1">Ribosomal RNA methyltransferase FtsJ domain-containing protein</fullName>
    </recommendedName>
</protein>
<evidence type="ECO:0000313" key="3">
    <source>
        <dbReference type="Proteomes" id="UP000676310"/>
    </source>
</evidence>
<evidence type="ECO:0000259" key="1">
    <source>
        <dbReference type="Pfam" id="PF01728"/>
    </source>
</evidence>
<dbReference type="AlphaFoldDB" id="A0A8J2IC84"/>